<organism evidence="1 2">
    <name type="scientific">Dermacentor silvarum</name>
    <name type="common">Tick</name>
    <dbReference type="NCBI Taxonomy" id="543639"/>
    <lineage>
        <taxon>Eukaryota</taxon>
        <taxon>Metazoa</taxon>
        <taxon>Ecdysozoa</taxon>
        <taxon>Arthropoda</taxon>
        <taxon>Chelicerata</taxon>
        <taxon>Arachnida</taxon>
        <taxon>Acari</taxon>
        <taxon>Parasitiformes</taxon>
        <taxon>Ixodida</taxon>
        <taxon>Ixodoidea</taxon>
        <taxon>Ixodidae</taxon>
        <taxon>Rhipicephalinae</taxon>
        <taxon>Dermacentor</taxon>
    </lineage>
</organism>
<keyword evidence="2" id="KW-1185">Reference proteome</keyword>
<reference evidence="1" key="1">
    <citation type="submission" date="2020-05" db="EMBL/GenBank/DDBJ databases">
        <title>Large-scale comparative analyses of tick genomes elucidate their genetic diversity and vector capacities.</title>
        <authorList>
            <person name="Jia N."/>
            <person name="Wang J."/>
            <person name="Shi W."/>
            <person name="Du L."/>
            <person name="Sun Y."/>
            <person name="Zhan W."/>
            <person name="Jiang J."/>
            <person name="Wang Q."/>
            <person name="Zhang B."/>
            <person name="Ji P."/>
            <person name="Sakyi L.B."/>
            <person name="Cui X."/>
            <person name="Yuan T."/>
            <person name="Jiang B."/>
            <person name="Yang W."/>
            <person name="Lam T.T.-Y."/>
            <person name="Chang Q."/>
            <person name="Ding S."/>
            <person name="Wang X."/>
            <person name="Zhu J."/>
            <person name="Ruan X."/>
            <person name="Zhao L."/>
            <person name="Wei J."/>
            <person name="Que T."/>
            <person name="Du C."/>
            <person name="Cheng J."/>
            <person name="Dai P."/>
            <person name="Han X."/>
            <person name="Huang E."/>
            <person name="Gao Y."/>
            <person name="Liu J."/>
            <person name="Shao H."/>
            <person name="Ye R."/>
            <person name="Li L."/>
            <person name="Wei W."/>
            <person name="Wang X."/>
            <person name="Wang C."/>
            <person name="Yang T."/>
            <person name="Huo Q."/>
            <person name="Li W."/>
            <person name="Guo W."/>
            <person name="Chen H."/>
            <person name="Zhou L."/>
            <person name="Ni X."/>
            <person name="Tian J."/>
            <person name="Zhou Y."/>
            <person name="Sheng Y."/>
            <person name="Liu T."/>
            <person name="Pan Y."/>
            <person name="Xia L."/>
            <person name="Li J."/>
            <person name="Zhao F."/>
            <person name="Cao W."/>
        </authorList>
    </citation>
    <scope>NUCLEOTIDE SEQUENCE</scope>
    <source>
        <strain evidence="1">Dsil-2018</strain>
    </source>
</reference>
<proteinExistence type="predicted"/>
<evidence type="ECO:0000313" key="2">
    <source>
        <dbReference type="Proteomes" id="UP000821865"/>
    </source>
</evidence>
<evidence type="ECO:0000313" key="1">
    <source>
        <dbReference type="EMBL" id="KAH7974082.1"/>
    </source>
</evidence>
<comment type="caution">
    <text evidence="1">The sequence shown here is derived from an EMBL/GenBank/DDBJ whole genome shotgun (WGS) entry which is preliminary data.</text>
</comment>
<gene>
    <name evidence="1" type="ORF">HPB49_009742</name>
</gene>
<sequence length="237" mass="26072">MAKVAILVAKDITVIEHSLSEPEVEHLTIEILPNKRGRKSTFVVNTYKPLRPAKAHFTNLLSEASRLAHGNQLIVVGDFNSPHRDWWYQSNSARGSDGKANHTLQLLKTTTQQISKTFCFWPGGQKQKKHAGGGYDPFDFNKANAIIGVACKNALGLPPYTSNVSVEALGLHNTLAEIQEAVLLSQRECLLSTATGRHILKRIGYPADLDAIQSTTNIPTSYRARVHVAPVPKNMSQ</sequence>
<protein>
    <submittedName>
        <fullName evidence="1">Uncharacterized protein</fullName>
    </submittedName>
</protein>
<dbReference type="EMBL" id="CM023479">
    <property type="protein sequence ID" value="KAH7974082.1"/>
    <property type="molecule type" value="Genomic_DNA"/>
</dbReference>
<name>A0ACB8DNH4_DERSI</name>
<accession>A0ACB8DNH4</accession>
<dbReference type="Proteomes" id="UP000821865">
    <property type="component" value="Chromosome 10"/>
</dbReference>